<dbReference type="EMBL" id="KQ483707">
    <property type="protein sequence ID" value="KYP42648.1"/>
    <property type="molecule type" value="Genomic_DNA"/>
</dbReference>
<organism evidence="1 4">
    <name type="scientific">Cajanus cajan</name>
    <name type="common">Pigeon pea</name>
    <name type="synonym">Cajanus indicus</name>
    <dbReference type="NCBI Taxonomy" id="3821"/>
    <lineage>
        <taxon>Eukaryota</taxon>
        <taxon>Viridiplantae</taxon>
        <taxon>Streptophyta</taxon>
        <taxon>Embryophyta</taxon>
        <taxon>Tracheophyta</taxon>
        <taxon>Spermatophyta</taxon>
        <taxon>Magnoliopsida</taxon>
        <taxon>eudicotyledons</taxon>
        <taxon>Gunneridae</taxon>
        <taxon>Pentapetalae</taxon>
        <taxon>rosids</taxon>
        <taxon>fabids</taxon>
        <taxon>Fabales</taxon>
        <taxon>Fabaceae</taxon>
        <taxon>Papilionoideae</taxon>
        <taxon>50 kb inversion clade</taxon>
        <taxon>NPAAA clade</taxon>
        <taxon>indigoferoid/millettioid clade</taxon>
        <taxon>Phaseoleae</taxon>
        <taxon>Cajanus</taxon>
    </lineage>
</organism>
<dbReference type="Gramene" id="C.cajan_34478.t">
    <property type="protein sequence ID" value="C.cajan_34478.t.cds1"/>
    <property type="gene ID" value="C.cajan_34478"/>
</dbReference>
<keyword evidence="4" id="KW-1185">Reference proteome</keyword>
<accession>A0A151RJC7</accession>
<dbReference type="EMBL" id="KQ483707">
    <property type="protein sequence ID" value="KYP42662.1"/>
    <property type="molecule type" value="Genomic_DNA"/>
</dbReference>
<dbReference type="Gramene" id="C.cajan_34480.t">
    <property type="protein sequence ID" value="C.cajan_34480.t.cds1"/>
    <property type="gene ID" value="C.cajan_34480"/>
</dbReference>
<dbReference type="EMBL" id="KQ483707">
    <property type="protein sequence ID" value="KYP42664.1"/>
    <property type="molecule type" value="Genomic_DNA"/>
</dbReference>
<protein>
    <submittedName>
        <fullName evidence="1">Uncharacterized protein</fullName>
    </submittedName>
</protein>
<gene>
    <name evidence="1" type="ORF">KK1_035934</name>
    <name evidence="2" type="ORF">KK1_035948</name>
    <name evidence="3" type="ORF">KK1_035950</name>
</gene>
<dbReference type="Gramene" id="C.cajan_34464.t">
    <property type="protein sequence ID" value="C.cajan_34464.t.cds1"/>
    <property type="gene ID" value="C.cajan_34464"/>
</dbReference>
<dbReference type="AlphaFoldDB" id="A0A151RJC7"/>
<proteinExistence type="predicted"/>
<evidence type="ECO:0000313" key="4">
    <source>
        <dbReference type="Proteomes" id="UP000075243"/>
    </source>
</evidence>
<name>A0A151RJC7_CAJCA</name>
<reference evidence="1 4" key="1">
    <citation type="journal article" date="2012" name="Nat. Biotechnol.">
        <title>Draft genome sequence of pigeonpea (Cajanus cajan), an orphan legume crop of resource-poor farmers.</title>
        <authorList>
            <person name="Varshney R.K."/>
            <person name="Chen W."/>
            <person name="Li Y."/>
            <person name="Bharti A.K."/>
            <person name="Saxena R.K."/>
            <person name="Schlueter J.A."/>
            <person name="Donoghue M.T."/>
            <person name="Azam S."/>
            <person name="Fan G."/>
            <person name="Whaley A.M."/>
            <person name="Farmer A.D."/>
            <person name="Sheridan J."/>
            <person name="Iwata A."/>
            <person name="Tuteja R."/>
            <person name="Penmetsa R.V."/>
            <person name="Wu W."/>
            <person name="Upadhyaya H.D."/>
            <person name="Yang S.P."/>
            <person name="Shah T."/>
            <person name="Saxena K.B."/>
            <person name="Michael T."/>
            <person name="McCombie W.R."/>
            <person name="Yang B."/>
            <person name="Zhang G."/>
            <person name="Yang H."/>
            <person name="Wang J."/>
            <person name="Spillane C."/>
            <person name="Cook D.R."/>
            <person name="May G.D."/>
            <person name="Xu X."/>
            <person name="Jackson S.A."/>
        </authorList>
    </citation>
    <scope>NUCLEOTIDE SEQUENCE [LARGE SCALE GENOMIC DNA]</scope>
    <source>
        <strain evidence="4">cv. Asha</strain>
    </source>
</reference>
<evidence type="ECO:0000313" key="1">
    <source>
        <dbReference type="EMBL" id="KYP42648.1"/>
    </source>
</evidence>
<evidence type="ECO:0000313" key="3">
    <source>
        <dbReference type="EMBL" id="KYP42664.1"/>
    </source>
</evidence>
<dbReference type="Proteomes" id="UP000075243">
    <property type="component" value="Unassembled WGS sequence"/>
</dbReference>
<sequence>MEASHILLGRPWQYNTKAIHDGFTNKISIKQNDQKIVLKPSSPREVCENQIK</sequence>
<evidence type="ECO:0000313" key="2">
    <source>
        <dbReference type="EMBL" id="KYP42662.1"/>
    </source>
</evidence>